<evidence type="ECO:0000313" key="5">
    <source>
        <dbReference type="RefSeq" id="XP_002737020.1"/>
    </source>
</evidence>
<evidence type="ECO:0000256" key="1">
    <source>
        <dbReference type="RuleBase" id="RU000393"/>
    </source>
</evidence>
<dbReference type="GeneID" id="100377881"/>
<keyword evidence="1" id="KW-0862">Zinc</keyword>
<dbReference type="SUPFAM" id="SSF49329">
    <property type="entry name" value="Cu,Zn superoxide dismutase-like"/>
    <property type="match status" value="1"/>
</dbReference>
<evidence type="ECO:0000259" key="3">
    <source>
        <dbReference type="Pfam" id="PF00080"/>
    </source>
</evidence>
<dbReference type="Gene3D" id="2.60.40.200">
    <property type="entry name" value="Superoxide dismutase, copper/zinc binding domain"/>
    <property type="match status" value="1"/>
</dbReference>
<sequence length="133" mass="13605">AAGKPVTVTGSITGLEPGLHGFHIHEFGDNTNGCISAGSHFNPNGCLHGGPTDAADKRHVGDLGNVLVGDDRACNVNITDSMISLTGEHSIIGRSLVVHEKKDDLGQGGDEESKKTGNAGPRLACGVIGITNK</sequence>
<feature type="non-terminal residue" evidence="5">
    <location>
        <position position="1"/>
    </location>
</feature>
<dbReference type="PRINTS" id="PR00068">
    <property type="entry name" value="CUZNDISMTASE"/>
</dbReference>
<keyword evidence="4" id="KW-1185">Reference proteome</keyword>
<dbReference type="PANTHER" id="PTHR10003">
    <property type="entry name" value="SUPEROXIDE DISMUTASE CU-ZN -RELATED"/>
    <property type="match status" value="1"/>
</dbReference>
<keyword evidence="1" id="KW-0186">Copper</keyword>
<comment type="cofactor">
    <cofactor evidence="1">
        <name>Zn(2+)</name>
        <dbReference type="ChEBI" id="CHEBI:29105"/>
    </cofactor>
    <text evidence="1">Binds 1 zinc ion per subunit.</text>
</comment>
<evidence type="ECO:0000313" key="4">
    <source>
        <dbReference type="Proteomes" id="UP000694865"/>
    </source>
</evidence>
<name>A0ABM0GTH5_SACKO</name>
<feature type="region of interest" description="Disordered" evidence="2">
    <location>
        <begin position="102"/>
        <end position="121"/>
    </location>
</feature>
<feature type="compositionally biased region" description="Basic and acidic residues" evidence="2">
    <location>
        <begin position="102"/>
        <end position="115"/>
    </location>
</feature>
<dbReference type="Proteomes" id="UP000694865">
    <property type="component" value="Unplaced"/>
</dbReference>
<comment type="cofactor">
    <cofactor evidence="1">
        <name>Cu cation</name>
        <dbReference type="ChEBI" id="CHEBI:23378"/>
    </cofactor>
    <text evidence="1">Binds 1 copper ion per subunit.</text>
</comment>
<gene>
    <name evidence="5" type="primary">LOC100377881</name>
</gene>
<comment type="function">
    <text evidence="1">Destroys radicals which are normally produced within the cells and which are toxic to biological systems.</text>
</comment>
<dbReference type="Pfam" id="PF00080">
    <property type="entry name" value="Sod_Cu"/>
    <property type="match status" value="1"/>
</dbReference>
<reference evidence="5" key="1">
    <citation type="submission" date="2025-08" db="UniProtKB">
        <authorList>
            <consortium name="RefSeq"/>
        </authorList>
    </citation>
    <scope>IDENTIFICATION</scope>
    <source>
        <tissue evidence="5">Testes</tissue>
    </source>
</reference>
<dbReference type="InterPro" id="IPR001424">
    <property type="entry name" value="SOD_Cu_Zn_dom"/>
</dbReference>
<dbReference type="RefSeq" id="XP_002737020.1">
    <property type="nucleotide sequence ID" value="XM_002736974.1"/>
</dbReference>
<keyword evidence="1" id="KW-0560">Oxidoreductase</keyword>
<dbReference type="InterPro" id="IPR036423">
    <property type="entry name" value="SOD-like_Cu/Zn_dom_sf"/>
</dbReference>
<dbReference type="PROSITE" id="PS00332">
    <property type="entry name" value="SOD_CU_ZN_2"/>
    <property type="match status" value="1"/>
</dbReference>
<feature type="domain" description="Superoxide dismutase copper/zinc binding" evidence="3">
    <location>
        <begin position="4"/>
        <end position="128"/>
    </location>
</feature>
<protein>
    <recommendedName>
        <fullName evidence="1">Superoxide dismutase [Cu-Zn]</fullName>
        <ecNumber evidence="1">1.15.1.1</ecNumber>
    </recommendedName>
</protein>
<dbReference type="InterPro" id="IPR018152">
    <property type="entry name" value="SOD_Cu/Zn_BS"/>
</dbReference>
<keyword evidence="1" id="KW-0479">Metal-binding</keyword>
<dbReference type="EC" id="1.15.1.1" evidence="1"/>
<accession>A0ABM0GTH5</accession>
<evidence type="ECO:0000256" key="2">
    <source>
        <dbReference type="SAM" id="MobiDB-lite"/>
    </source>
</evidence>
<proteinExistence type="inferred from homology"/>
<dbReference type="InterPro" id="IPR024134">
    <property type="entry name" value="SOD_Cu/Zn_/chaperone"/>
</dbReference>
<dbReference type="CDD" id="cd00305">
    <property type="entry name" value="Cu-Zn_Superoxide_Dismutase"/>
    <property type="match status" value="1"/>
</dbReference>
<dbReference type="PROSITE" id="PS00087">
    <property type="entry name" value="SOD_CU_ZN_1"/>
    <property type="match status" value="1"/>
</dbReference>
<organism evidence="4 5">
    <name type="scientific">Saccoglossus kowalevskii</name>
    <name type="common">Acorn worm</name>
    <dbReference type="NCBI Taxonomy" id="10224"/>
    <lineage>
        <taxon>Eukaryota</taxon>
        <taxon>Metazoa</taxon>
        <taxon>Hemichordata</taxon>
        <taxon>Enteropneusta</taxon>
        <taxon>Harrimaniidae</taxon>
        <taxon>Saccoglossus</taxon>
    </lineage>
</organism>
<comment type="similarity">
    <text evidence="1">Belongs to the Cu-Zn superoxide dismutase family.</text>
</comment>
<comment type="catalytic activity">
    <reaction evidence="1">
        <text>2 superoxide + 2 H(+) = H2O2 + O2</text>
        <dbReference type="Rhea" id="RHEA:20696"/>
        <dbReference type="ChEBI" id="CHEBI:15378"/>
        <dbReference type="ChEBI" id="CHEBI:15379"/>
        <dbReference type="ChEBI" id="CHEBI:16240"/>
        <dbReference type="ChEBI" id="CHEBI:18421"/>
        <dbReference type="EC" id="1.15.1.1"/>
    </reaction>
</comment>